<name>A0A367JTT5_RHIST</name>
<dbReference type="Proteomes" id="UP000253551">
    <property type="component" value="Unassembled WGS sequence"/>
</dbReference>
<evidence type="ECO:0000313" key="4">
    <source>
        <dbReference type="Proteomes" id="UP000253551"/>
    </source>
</evidence>
<gene>
    <name evidence="3" type="ORF">CU098_010320</name>
</gene>
<dbReference type="OrthoDB" id="2288199at2759"/>
<dbReference type="STRING" id="4846.A0A367JTT5"/>
<feature type="region of interest" description="Disordered" evidence="1">
    <location>
        <begin position="303"/>
        <end position="331"/>
    </location>
</feature>
<evidence type="ECO:0000313" key="3">
    <source>
        <dbReference type="EMBL" id="RCH93360.1"/>
    </source>
</evidence>
<protein>
    <recommendedName>
        <fullName evidence="2">CDT1 Geminin-binding domain-containing protein</fullName>
    </recommendedName>
</protein>
<keyword evidence="4" id="KW-1185">Reference proteome</keyword>
<evidence type="ECO:0000259" key="2">
    <source>
        <dbReference type="Pfam" id="PF08839"/>
    </source>
</evidence>
<feature type="domain" description="CDT1 Geminin-binding" evidence="2">
    <location>
        <begin position="150"/>
        <end position="223"/>
    </location>
</feature>
<dbReference type="InterPro" id="IPR014939">
    <property type="entry name" value="CDT1_Gemini-bd-like"/>
</dbReference>
<comment type="caution">
    <text evidence="3">The sequence shown here is derived from an EMBL/GenBank/DDBJ whole genome shotgun (WGS) entry which is preliminary data.</text>
</comment>
<feature type="non-terminal residue" evidence="3">
    <location>
        <position position="331"/>
    </location>
</feature>
<organism evidence="3 4">
    <name type="scientific">Rhizopus stolonifer</name>
    <name type="common">Rhizopus nigricans</name>
    <dbReference type="NCBI Taxonomy" id="4846"/>
    <lineage>
        <taxon>Eukaryota</taxon>
        <taxon>Fungi</taxon>
        <taxon>Fungi incertae sedis</taxon>
        <taxon>Mucoromycota</taxon>
        <taxon>Mucoromycotina</taxon>
        <taxon>Mucoromycetes</taxon>
        <taxon>Mucorales</taxon>
        <taxon>Mucorineae</taxon>
        <taxon>Rhizopodaceae</taxon>
        <taxon>Rhizopus</taxon>
    </lineage>
</organism>
<dbReference type="EMBL" id="PJQM01002707">
    <property type="protein sequence ID" value="RCH93360.1"/>
    <property type="molecule type" value="Genomic_DNA"/>
</dbReference>
<accession>A0A367JTT5</accession>
<feature type="region of interest" description="Disordered" evidence="1">
    <location>
        <begin position="1"/>
        <end position="56"/>
    </location>
</feature>
<reference evidence="3 4" key="1">
    <citation type="journal article" date="2018" name="G3 (Bethesda)">
        <title>Phylogenetic and Phylogenomic Definition of Rhizopus Species.</title>
        <authorList>
            <person name="Gryganskyi A.P."/>
            <person name="Golan J."/>
            <person name="Dolatabadi S."/>
            <person name="Mondo S."/>
            <person name="Robb S."/>
            <person name="Idnurm A."/>
            <person name="Muszewska A."/>
            <person name="Steczkiewicz K."/>
            <person name="Masonjones S."/>
            <person name="Liao H.L."/>
            <person name="Gajdeczka M.T."/>
            <person name="Anike F."/>
            <person name="Vuek A."/>
            <person name="Anishchenko I.M."/>
            <person name="Voigt K."/>
            <person name="de Hoog G.S."/>
            <person name="Smith M.E."/>
            <person name="Heitman J."/>
            <person name="Vilgalys R."/>
            <person name="Stajich J.E."/>
        </authorList>
    </citation>
    <scope>NUCLEOTIDE SEQUENCE [LARGE SCALE GENOMIC DNA]</scope>
    <source>
        <strain evidence="3 4">LSU 92-RS-03</strain>
    </source>
</reference>
<evidence type="ECO:0000256" key="1">
    <source>
        <dbReference type="SAM" id="MobiDB-lite"/>
    </source>
</evidence>
<dbReference type="SUPFAM" id="SSF46785">
    <property type="entry name" value="Winged helix' DNA-binding domain"/>
    <property type="match status" value="1"/>
</dbReference>
<feature type="compositionally biased region" description="Basic and acidic residues" evidence="1">
    <location>
        <begin position="320"/>
        <end position="331"/>
    </location>
</feature>
<sequence>MDDKRKLEIEQPMTNKKQKTKNAAIKKSDIITLEQKDETPVTTETENKSVPEETSTVQAVKEDVASNIINDVKHADDTILKNSHTTHLLSPPRQDSFEESYNETSLRDQRHIEPVTPPGNQHCNPSLFDAPLRTYVSAADKLRMEDERNTLEKLQKVLDIVLTDRASRNVPSLYSQIESPLRNSTRRGITISHVLKVMYIAPRLYSMQAKEIRRFGNKVVEDYLIEFEKEWLLPLSPKDYASRKEMIHDGLKAYFEAHHHEPNATVPEAALPKLATVVDTKEWIKEAKLPPGVKSLLEAHSKVKEEKIESQTPKPTPKGSVKDRMAALRAR</sequence>
<dbReference type="InterPro" id="IPR036390">
    <property type="entry name" value="WH_DNA-bd_sf"/>
</dbReference>
<proteinExistence type="predicted"/>
<dbReference type="Pfam" id="PF08839">
    <property type="entry name" value="CDT1"/>
    <property type="match status" value="1"/>
</dbReference>
<dbReference type="AlphaFoldDB" id="A0A367JTT5"/>
<feature type="compositionally biased region" description="Basic and acidic residues" evidence="1">
    <location>
        <begin position="26"/>
        <end position="51"/>
    </location>
</feature>